<gene>
    <name evidence="7" type="ORF">NZD89_20530</name>
</gene>
<feature type="domain" description="Periplasmic binding protein" evidence="6">
    <location>
        <begin position="60"/>
        <end position="314"/>
    </location>
</feature>
<protein>
    <submittedName>
        <fullName evidence="7">ABC transporter substrate-binding protein</fullName>
    </submittedName>
</protein>
<evidence type="ECO:0000256" key="2">
    <source>
        <dbReference type="ARBA" id="ARBA00007639"/>
    </source>
</evidence>
<dbReference type="Gene3D" id="3.40.50.2300">
    <property type="match status" value="2"/>
</dbReference>
<comment type="similarity">
    <text evidence="2">Belongs to the bacterial solute-binding protein 2 family.</text>
</comment>
<evidence type="ECO:0000259" key="6">
    <source>
        <dbReference type="Pfam" id="PF13407"/>
    </source>
</evidence>
<dbReference type="PANTHER" id="PTHR46847:SF1">
    <property type="entry name" value="D-ALLOSE-BINDING PERIPLASMIC PROTEIN-RELATED"/>
    <property type="match status" value="1"/>
</dbReference>
<keyword evidence="3 5" id="KW-0732">Signal</keyword>
<dbReference type="PANTHER" id="PTHR46847">
    <property type="entry name" value="D-ALLOSE-BINDING PERIPLASMIC PROTEIN-RELATED"/>
    <property type="match status" value="1"/>
</dbReference>
<dbReference type="Pfam" id="PF13407">
    <property type="entry name" value="Peripla_BP_4"/>
    <property type="match status" value="1"/>
</dbReference>
<evidence type="ECO:0000313" key="7">
    <source>
        <dbReference type="EMBL" id="WAH40668.1"/>
    </source>
</evidence>
<dbReference type="RefSeq" id="WP_268004565.1">
    <property type="nucleotide sequence ID" value="NZ_BSUT01000001.1"/>
</dbReference>
<feature type="compositionally biased region" description="Low complexity" evidence="4">
    <location>
        <begin position="30"/>
        <end position="51"/>
    </location>
</feature>
<evidence type="ECO:0000256" key="1">
    <source>
        <dbReference type="ARBA" id="ARBA00004196"/>
    </source>
</evidence>
<reference evidence="7" key="1">
    <citation type="submission" date="2022-08" db="EMBL/GenBank/DDBJ databases">
        <title>Alicyclobacillus fastidiosus DSM 17978, complete genome.</title>
        <authorList>
            <person name="Wang Q."/>
            <person name="Cai R."/>
            <person name="Wang Z."/>
        </authorList>
    </citation>
    <scope>NUCLEOTIDE SEQUENCE</scope>
    <source>
        <strain evidence="7">DSM 17978</strain>
    </source>
</reference>
<dbReference type="CDD" id="cd20007">
    <property type="entry name" value="PBP1_ABC_sugar_binding-like"/>
    <property type="match status" value="1"/>
</dbReference>
<evidence type="ECO:0000256" key="4">
    <source>
        <dbReference type="SAM" id="MobiDB-lite"/>
    </source>
</evidence>
<evidence type="ECO:0000313" key="8">
    <source>
        <dbReference type="Proteomes" id="UP001164761"/>
    </source>
</evidence>
<accession>A0ABY6ZDM9</accession>
<sequence>MSSKKAISVLATSVLATVVLAGCGVGNSTSNNAGSSNSGQSSSSTASAKSTGDGKSYTMALVPGLTTDPFYITMNNGAQAEAKKLGVKLLFQGATAMTASDQLPVVNSLISQGVNALLVAPADANALTPPLKTAAQQGIKVVTVDTSVSDTSFLTAAVTSNNYQGGEAAADALAKASNGKGEVAVINFDKGVTTADARRAGFMAEIKKYPGMKVVADEYCNNSETTADSDVSSILLAHPNLVGVFGTNLYAAVGSGQAVKSSGKAGQVNVIAYDAEPEEIQDIKDGLIYGTVAQNPYQEGQLAVEYAYDSLTGKNTFPKSTQLENLVITKQNVNNSSTQNWIYATGSNN</sequence>
<dbReference type="SUPFAM" id="SSF53822">
    <property type="entry name" value="Periplasmic binding protein-like I"/>
    <property type="match status" value="1"/>
</dbReference>
<evidence type="ECO:0000256" key="3">
    <source>
        <dbReference type="ARBA" id="ARBA00022729"/>
    </source>
</evidence>
<evidence type="ECO:0000256" key="5">
    <source>
        <dbReference type="SAM" id="SignalP"/>
    </source>
</evidence>
<organism evidence="7 8">
    <name type="scientific">Alicyclobacillus fastidiosus</name>
    <dbReference type="NCBI Taxonomy" id="392011"/>
    <lineage>
        <taxon>Bacteria</taxon>
        <taxon>Bacillati</taxon>
        <taxon>Bacillota</taxon>
        <taxon>Bacilli</taxon>
        <taxon>Bacillales</taxon>
        <taxon>Alicyclobacillaceae</taxon>
        <taxon>Alicyclobacillus</taxon>
    </lineage>
</organism>
<dbReference type="EMBL" id="CP104067">
    <property type="protein sequence ID" value="WAH40668.1"/>
    <property type="molecule type" value="Genomic_DNA"/>
</dbReference>
<comment type="subcellular location">
    <subcellularLocation>
        <location evidence="1">Cell envelope</location>
    </subcellularLocation>
</comment>
<name>A0ABY6ZDM9_9BACL</name>
<feature type="chain" id="PRO_5046447670" evidence="5">
    <location>
        <begin position="22"/>
        <end position="349"/>
    </location>
</feature>
<feature type="signal peptide" evidence="5">
    <location>
        <begin position="1"/>
        <end position="21"/>
    </location>
</feature>
<feature type="region of interest" description="Disordered" evidence="4">
    <location>
        <begin position="30"/>
        <end position="54"/>
    </location>
</feature>
<dbReference type="Proteomes" id="UP001164761">
    <property type="component" value="Chromosome"/>
</dbReference>
<dbReference type="InterPro" id="IPR028082">
    <property type="entry name" value="Peripla_BP_I"/>
</dbReference>
<proteinExistence type="inferred from homology"/>
<dbReference type="PROSITE" id="PS51257">
    <property type="entry name" value="PROKAR_LIPOPROTEIN"/>
    <property type="match status" value="1"/>
</dbReference>
<keyword evidence="8" id="KW-1185">Reference proteome</keyword>
<dbReference type="InterPro" id="IPR025997">
    <property type="entry name" value="SBP_2_dom"/>
</dbReference>